<dbReference type="FunCoup" id="D3B9U4">
    <property type="interactions" value="805"/>
</dbReference>
<feature type="compositionally biased region" description="Polar residues" evidence="2">
    <location>
        <begin position="706"/>
        <end position="716"/>
    </location>
</feature>
<comment type="caution">
    <text evidence="3">The sequence shown here is derived from an EMBL/GenBank/DDBJ whole genome shotgun (WGS) entry which is preliminary data.</text>
</comment>
<organism evidence="3 4">
    <name type="scientific">Heterostelium pallidum (strain ATCC 26659 / Pp 5 / PN500)</name>
    <name type="common">Cellular slime mold</name>
    <name type="synonym">Polysphondylium pallidum</name>
    <dbReference type="NCBI Taxonomy" id="670386"/>
    <lineage>
        <taxon>Eukaryota</taxon>
        <taxon>Amoebozoa</taxon>
        <taxon>Evosea</taxon>
        <taxon>Eumycetozoa</taxon>
        <taxon>Dictyostelia</taxon>
        <taxon>Acytosteliales</taxon>
        <taxon>Acytosteliaceae</taxon>
        <taxon>Heterostelium</taxon>
    </lineage>
</organism>
<accession>D3B9U4</accession>
<feature type="region of interest" description="Disordered" evidence="2">
    <location>
        <begin position="141"/>
        <end position="185"/>
    </location>
</feature>
<dbReference type="AlphaFoldDB" id="D3B9U4"/>
<protein>
    <submittedName>
        <fullName evidence="3">Uncharacterized protein</fullName>
    </submittedName>
</protein>
<feature type="coiled-coil region" evidence="1">
    <location>
        <begin position="513"/>
        <end position="590"/>
    </location>
</feature>
<name>D3B9U4_HETP5</name>
<feature type="region of interest" description="Disordered" evidence="2">
    <location>
        <begin position="302"/>
        <end position="358"/>
    </location>
</feature>
<sequence>MMCQMFDSNDLKHAIKSFTGTDVSDDFISIMQKQLDLYGNTEIDFEEFRESFLKMTRSLYPTQPNMNGHGDSTPPSPPPSPMASLSGSSSPISTPPDLLSPPNSPRGSDSASPVSASPPRYLEFSDIVATPASSIAASFVKPNPISPRRLGQGTRVRSSSLGSTNSNSNNNSNRQLPKSNLNNSFNSENGVVPIFNDDQAFSPKSYSPPATDLLSSCSVANSPQDYNGFNHNHNQHQQQQQQQRNSNSNHNSNSQHHQQAQQHFKRPPLFNKQPSHNDLFMTLMSLNSGSNDDADSPFASAFYSNSKKNKSSSSSSSKKKNRDDDSGVCSEEDEPTFYMEEDWNDSGNHRHGNGKPKRFTYGAKNRYEEIGWATEEFYYDPTLTHLDDLHEVISILKEKYTISSSKVKELEKKIQVALKSNQQLEDDLGTTKKEYITMSLKNNAFAQSKAISDQMLEECNLQISQLKQCRIANDKEIATLKKKLIVSEEMVQKFTKAYEDSQTESLAKEVKHHNEIESLNQKHNCNIENLRNQFQYEMNEEKDRFNKYCEQVELEKKSIQEENNKLKETLERLNQQIYSLQTAEAEEKQNQSDLNNESMSYELLTTETFNLNTQLHSWKKRYQQMEAKKIVDLKKELKRSKKQHSDYESLILQGIQDFNKMETTIDHHLNNNNNNNNNSNNNSNNNNSNRLTLKQHNNNRKHNNNDTIVKSSPNTSNRDDSNN</sequence>
<dbReference type="InterPro" id="IPR011992">
    <property type="entry name" value="EF-hand-dom_pair"/>
</dbReference>
<feature type="compositionally biased region" description="Low complexity" evidence="2">
    <location>
        <begin position="82"/>
        <end position="96"/>
    </location>
</feature>
<feature type="compositionally biased region" description="Acidic residues" evidence="2">
    <location>
        <begin position="330"/>
        <end position="344"/>
    </location>
</feature>
<feature type="compositionally biased region" description="Polar residues" evidence="2">
    <location>
        <begin position="174"/>
        <end position="185"/>
    </location>
</feature>
<dbReference type="GeneID" id="31360727"/>
<evidence type="ECO:0000256" key="1">
    <source>
        <dbReference type="SAM" id="Coils"/>
    </source>
</evidence>
<dbReference type="InParanoid" id="D3B9U4"/>
<evidence type="ECO:0000313" key="3">
    <source>
        <dbReference type="EMBL" id="EFA82006.1"/>
    </source>
</evidence>
<keyword evidence="4" id="KW-1185">Reference proteome</keyword>
<dbReference type="EMBL" id="ADBJ01000022">
    <property type="protein sequence ID" value="EFA82006.1"/>
    <property type="molecule type" value="Genomic_DNA"/>
</dbReference>
<feature type="region of interest" description="Disordered" evidence="2">
    <location>
        <begin position="60"/>
        <end position="117"/>
    </location>
</feature>
<feature type="region of interest" description="Disordered" evidence="2">
    <location>
        <begin position="215"/>
        <end position="275"/>
    </location>
</feature>
<gene>
    <name evidence="3" type="ORF">PPL_05241</name>
</gene>
<feature type="compositionally biased region" description="Low complexity" evidence="2">
    <location>
        <begin position="108"/>
        <end position="117"/>
    </location>
</feature>
<reference evidence="3 4" key="1">
    <citation type="journal article" date="2011" name="Genome Res.">
        <title>Phylogeny-wide analysis of social amoeba genomes highlights ancient origins for complex intercellular communication.</title>
        <authorList>
            <person name="Heidel A.J."/>
            <person name="Lawal H.M."/>
            <person name="Felder M."/>
            <person name="Schilde C."/>
            <person name="Helps N.R."/>
            <person name="Tunggal B."/>
            <person name="Rivero F."/>
            <person name="John U."/>
            <person name="Schleicher M."/>
            <person name="Eichinger L."/>
            <person name="Platzer M."/>
            <person name="Noegel A.A."/>
            <person name="Schaap P."/>
            <person name="Gloeckner G."/>
        </authorList>
    </citation>
    <scope>NUCLEOTIDE SEQUENCE [LARGE SCALE GENOMIC DNA]</scope>
    <source>
        <strain evidence="4">ATCC 26659 / Pp 5 / PN500</strain>
    </source>
</reference>
<feature type="compositionally biased region" description="Low complexity" evidence="2">
    <location>
        <begin position="670"/>
        <end position="689"/>
    </location>
</feature>
<feature type="region of interest" description="Disordered" evidence="2">
    <location>
        <begin position="666"/>
        <end position="723"/>
    </location>
</feature>
<dbReference type="SUPFAM" id="SSF47473">
    <property type="entry name" value="EF-hand"/>
    <property type="match status" value="1"/>
</dbReference>
<evidence type="ECO:0000313" key="4">
    <source>
        <dbReference type="Proteomes" id="UP000001396"/>
    </source>
</evidence>
<dbReference type="RefSeq" id="XP_020434123.1">
    <property type="nucleotide sequence ID" value="XM_020576134.1"/>
</dbReference>
<feature type="compositionally biased region" description="Polar residues" evidence="2">
    <location>
        <begin position="215"/>
        <end position="229"/>
    </location>
</feature>
<feature type="compositionally biased region" description="Basic residues" evidence="2">
    <location>
        <begin position="349"/>
        <end position="358"/>
    </location>
</feature>
<feature type="compositionally biased region" description="Low complexity" evidence="2">
    <location>
        <begin position="230"/>
        <end position="262"/>
    </location>
</feature>
<dbReference type="Proteomes" id="UP000001396">
    <property type="component" value="Unassembled WGS sequence"/>
</dbReference>
<dbReference type="OMA" id="WATEEFY"/>
<evidence type="ECO:0000256" key="2">
    <source>
        <dbReference type="SAM" id="MobiDB-lite"/>
    </source>
</evidence>
<proteinExistence type="predicted"/>
<feature type="compositionally biased region" description="Low complexity" evidence="2">
    <location>
        <begin position="158"/>
        <end position="173"/>
    </location>
</feature>
<keyword evidence="1" id="KW-0175">Coiled coil</keyword>